<dbReference type="InterPro" id="IPR012296">
    <property type="entry name" value="Nuclease_put_TT1808"/>
</dbReference>
<dbReference type="Pfam" id="PF05685">
    <property type="entry name" value="Uma2"/>
    <property type="match status" value="1"/>
</dbReference>
<dbReference type="PANTHER" id="PTHR36558">
    <property type="entry name" value="GLR1098 PROTEIN"/>
    <property type="match status" value="1"/>
</dbReference>
<keyword evidence="2" id="KW-0255">Endonuclease</keyword>
<organism evidence="2 3">
    <name type="scientific">Luteolibacter rhizosphaerae</name>
    <dbReference type="NCBI Taxonomy" id="2989719"/>
    <lineage>
        <taxon>Bacteria</taxon>
        <taxon>Pseudomonadati</taxon>
        <taxon>Verrucomicrobiota</taxon>
        <taxon>Verrucomicrobiia</taxon>
        <taxon>Verrucomicrobiales</taxon>
        <taxon>Verrucomicrobiaceae</taxon>
        <taxon>Luteolibacter</taxon>
    </lineage>
</organism>
<keyword evidence="2" id="KW-0540">Nuclease</keyword>
<dbReference type="CDD" id="cd06260">
    <property type="entry name" value="DUF820-like"/>
    <property type="match status" value="1"/>
</dbReference>
<dbReference type="Gene3D" id="3.90.1570.10">
    <property type="entry name" value="tt1808, chain A"/>
    <property type="match status" value="1"/>
</dbReference>
<dbReference type="RefSeq" id="WP_264512246.1">
    <property type="nucleotide sequence ID" value="NZ_JAPDDR010000003.1"/>
</dbReference>
<protein>
    <submittedName>
        <fullName evidence="2">Uma2 family endonuclease</fullName>
    </submittedName>
</protein>
<keyword evidence="3" id="KW-1185">Reference proteome</keyword>
<dbReference type="PANTHER" id="PTHR36558:SF1">
    <property type="entry name" value="RESTRICTION ENDONUCLEASE DOMAIN-CONTAINING PROTEIN-RELATED"/>
    <property type="match status" value="1"/>
</dbReference>
<evidence type="ECO:0000259" key="1">
    <source>
        <dbReference type="Pfam" id="PF05685"/>
    </source>
</evidence>
<name>A0ABT3FZV1_9BACT</name>
<evidence type="ECO:0000313" key="3">
    <source>
        <dbReference type="Proteomes" id="UP001165653"/>
    </source>
</evidence>
<reference evidence="2" key="1">
    <citation type="submission" date="2022-10" db="EMBL/GenBank/DDBJ databases">
        <title>Luteolibacter sp. GHJ8, whole genome shotgun sequencing project.</title>
        <authorList>
            <person name="Zhao G."/>
            <person name="Shen L."/>
        </authorList>
    </citation>
    <scope>NUCLEOTIDE SEQUENCE</scope>
    <source>
        <strain evidence="2">GHJ8</strain>
    </source>
</reference>
<sequence>MTALLQLAPVSVEEYLDGEDLSEVKHEYIGGAVHAMAGGTNDHAAIAANAIVSLGAALRGKSCRPFTSDAKVRIELADQTRFYYPDAQVVCRPGPGGERFQENPTLVLEVLSESTRRTDLGEKREAYLAIPSLKVLLIAESDRPYVLVYRRRPQGGFEVEEYSDSGAILPLPEIEAALPLADLYEGLDFSRIS</sequence>
<evidence type="ECO:0000313" key="2">
    <source>
        <dbReference type="EMBL" id="MCW1913118.1"/>
    </source>
</evidence>
<dbReference type="GO" id="GO:0004519">
    <property type="term" value="F:endonuclease activity"/>
    <property type="evidence" value="ECO:0007669"/>
    <property type="project" value="UniProtKB-KW"/>
</dbReference>
<comment type="caution">
    <text evidence="2">The sequence shown here is derived from an EMBL/GenBank/DDBJ whole genome shotgun (WGS) entry which is preliminary data.</text>
</comment>
<gene>
    <name evidence="2" type="ORF">OJ996_06020</name>
</gene>
<dbReference type="InterPro" id="IPR011335">
    <property type="entry name" value="Restrct_endonuc-II-like"/>
</dbReference>
<dbReference type="SUPFAM" id="SSF52980">
    <property type="entry name" value="Restriction endonuclease-like"/>
    <property type="match status" value="1"/>
</dbReference>
<keyword evidence="2" id="KW-0378">Hydrolase</keyword>
<accession>A0ABT3FZV1</accession>
<feature type="domain" description="Putative restriction endonuclease" evidence="1">
    <location>
        <begin position="12"/>
        <end position="174"/>
    </location>
</feature>
<proteinExistence type="predicted"/>
<dbReference type="EMBL" id="JAPDDR010000003">
    <property type="protein sequence ID" value="MCW1913118.1"/>
    <property type="molecule type" value="Genomic_DNA"/>
</dbReference>
<dbReference type="Proteomes" id="UP001165653">
    <property type="component" value="Unassembled WGS sequence"/>
</dbReference>
<dbReference type="InterPro" id="IPR008538">
    <property type="entry name" value="Uma2"/>
</dbReference>